<feature type="compositionally biased region" description="Basic residues" evidence="1">
    <location>
        <begin position="41"/>
        <end position="55"/>
    </location>
</feature>
<evidence type="ECO:0000313" key="3">
    <source>
        <dbReference type="Proteomes" id="UP000029965"/>
    </source>
</evidence>
<protein>
    <submittedName>
        <fullName evidence="2">Uncharacterized protein</fullName>
    </submittedName>
</protein>
<dbReference type="eggNOG" id="ENOG502TE8Z">
    <property type="taxonomic scope" value="Eukaryota"/>
</dbReference>
<name>A0A0D9R5T7_CHLSB</name>
<reference evidence="2 3" key="1">
    <citation type="submission" date="2014-03" db="EMBL/GenBank/DDBJ databases">
        <authorList>
            <person name="Warren W."/>
            <person name="Wilson R.K."/>
        </authorList>
    </citation>
    <scope>NUCLEOTIDE SEQUENCE</scope>
</reference>
<dbReference type="AlphaFoldDB" id="A0A0D9R5T7"/>
<feature type="region of interest" description="Disordered" evidence="1">
    <location>
        <begin position="1"/>
        <end position="137"/>
    </location>
</feature>
<evidence type="ECO:0000256" key="1">
    <source>
        <dbReference type="SAM" id="MobiDB-lite"/>
    </source>
</evidence>
<dbReference type="EMBL" id="AQIB01078713">
    <property type="status" value="NOT_ANNOTATED_CDS"/>
    <property type="molecule type" value="Genomic_DNA"/>
</dbReference>
<accession>A0A0D9R5T7</accession>
<reference evidence="2" key="2">
    <citation type="submission" date="2025-08" db="UniProtKB">
        <authorList>
            <consortium name="Ensembl"/>
        </authorList>
    </citation>
    <scope>IDENTIFICATION</scope>
</reference>
<evidence type="ECO:0000313" key="2">
    <source>
        <dbReference type="Ensembl" id="ENSCSAP00000003976.1"/>
    </source>
</evidence>
<keyword evidence="3" id="KW-1185">Reference proteome</keyword>
<dbReference type="Ensembl" id="ENSCSAT00000005760.1">
    <property type="protein sequence ID" value="ENSCSAP00000003976.1"/>
    <property type="gene ID" value="ENSCSAG00000007712.1"/>
</dbReference>
<proteinExistence type="predicted"/>
<feature type="compositionally biased region" description="Low complexity" evidence="1">
    <location>
        <begin position="85"/>
        <end position="94"/>
    </location>
</feature>
<reference evidence="2" key="3">
    <citation type="submission" date="2025-09" db="UniProtKB">
        <authorList>
            <consortium name="Ensembl"/>
        </authorList>
    </citation>
    <scope>IDENTIFICATION</scope>
</reference>
<dbReference type="Proteomes" id="UP000029965">
    <property type="component" value="Chromosome 1"/>
</dbReference>
<feature type="compositionally biased region" description="Polar residues" evidence="1">
    <location>
        <begin position="102"/>
        <end position="117"/>
    </location>
</feature>
<sequence>ALGRGGRAPWGEEGEGRAGGIFNQGQQLELQGRTAAPHARPGGHSRAIGRRRRLPQSRTRPVPSSPRSARLQLLPPLPVRPGTGLRLPRAAAAALKRDRAGSEQTPAGHSANGSLTPQGRAAPRPHPTAAPLLGAPRGTLGDRARCVTLGSQPTHLEAPMYHLTQERAAEASRTAAPTPHLQDPEVLLHGLQEVGGPGFGAEAGGVGGETAETPETLPSQGFSLVSQSQPSSCCSLAGCGCKHFAEETA</sequence>
<organism evidence="2 3">
    <name type="scientific">Chlorocebus sabaeus</name>
    <name type="common">Green monkey</name>
    <name type="synonym">Simia sabaea</name>
    <dbReference type="NCBI Taxonomy" id="60711"/>
    <lineage>
        <taxon>Eukaryota</taxon>
        <taxon>Metazoa</taxon>
        <taxon>Chordata</taxon>
        <taxon>Craniata</taxon>
        <taxon>Vertebrata</taxon>
        <taxon>Euteleostomi</taxon>
        <taxon>Mammalia</taxon>
        <taxon>Eutheria</taxon>
        <taxon>Euarchontoglires</taxon>
        <taxon>Primates</taxon>
        <taxon>Haplorrhini</taxon>
        <taxon>Catarrhini</taxon>
        <taxon>Cercopithecidae</taxon>
        <taxon>Cercopithecinae</taxon>
        <taxon>Chlorocebus</taxon>
    </lineage>
</organism>
<feature type="compositionally biased region" description="Low complexity" evidence="1">
    <location>
        <begin position="56"/>
        <end position="74"/>
    </location>
</feature>